<keyword evidence="5 12" id="KW-0812">Transmembrane</keyword>
<accession>A0AA38M562</accession>
<keyword evidence="7" id="KW-0915">Sodium</keyword>
<dbReference type="InterPro" id="IPR038377">
    <property type="entry name" value="Na/Glc_symporter_sf"/>
</dbReference>
<feature type="transmembrane region" description="Helical" evidence="12">
    <location>
        <begin position="140"/>
        <end position="159"/>
    </location>
</feature>
<evidence type="ECO:0000313" key="13">
    <source>
        <dbReference type="EMBL" id="KAJ3644450.1"/>
    </source>
</evidence>
<evidence type="ECO:0000256" key="12">
    <source>
        <dbReference type="SAM" id="Phobius"/>
    </source>
</evidence>
<dbReference type="GO" id="GO:0005886">
    <property type="term" value="C:plasma membrane"/>
    <property type="evidence" value="ECO:0007669"/>
    <property type="project" value="UniProtKB-SubCell"/>
</dbReference>
<evidence type="ECO:0000256" key="4">
    <source>
        <dbReference type="ARBA" id="ARBA00022475"/>
    </source>
</evidence>
<evidence type="ECO:0000256" key="2">
    <source>
        <dbReference type="ARBA" id="ARBA00006434"/>
    </source>
</evidence>
<organism evidence="13 14">
    <name type="scientific">Zophobas morio</name>
    <dbReference type="NCBI Taxonomy" id="2755281"/>
    <lineage>
        <taxon>Eukaryota</taxon>
        <taxon>Metazoa</taxon>
        <taxon>Ecdysozoa</taxon>
        <taxon>Arthropoda</taxon>
        <taxon>Hexapoda</taxon>
        <taxon>Insecta</taxon>
        <taxon>Pterygota</taxon>
        <taxon>Neoptera</taxon>
        <taxon>Endopterygota</taxon>
        <taxon>Coleoptera</taxon>
        <taxon>Polyphaga</taxon>
        <taxon>Cucujiformia</taxon>
        <taxon>Tenebrionidae</taxon>
        <taxon>Zophobas</taxon>
    </lineage>
</organism>
<feature type="transmembrane region" description="Helical" evidence="12">
    <location>
        <begin position="65"/>
        <end position="88"/>
    </location>
</feature>
<dbReference type="Pfam" id="PF00474">
    <property type="entry name" value="SSF"/>
    <property type="match status" value="1"/>
</dbReference>
<evidence type="ECO:0000256" key="7">
    <source>
        <dbReference type="ARBA" id="ARBA00023053"/>
    </source>
</evidence>
<name>A0AA38M562_9CUCU</name>
<evidence type="ECO:0000256" key="3">
    <source>
        <dbReference type="ARBA" id="ARBA00022448"/>
    </source>
</evidence>
<comment type="subcellular location">
    <subcellularLocation>
        <location evidence="1">Cell membrane</location>
        <topology evidence="1">Multi-pass membrane protein</topology>
    </subcellularLocation>
</comment>
<gene>
    <name evidence="13" type="ORF">Zmor_022180</name>
</gene>
<dbReference type="InterPro" id="IPR051163">
    <property type="entry name" value="Sodium:Solute_Symporter_SSF"/>
</dbReference>
<keyword evidence="6 12" id="KW-1133">Transmembrane helix</keyword>
<keyword evidence="10" id="KW-0739">Sodium transport</keyword>
<keyword evidence="3" id="KW-0813">Transport</keyword>
<keyword evidence="8" id="KW-0406">Ion transport</keyword>
<reference evidence="13" key="1">
    <citation type="journal article" date="2023" name="G3 (Bethesda)">
        <title>Whole genome assemblies of Zophobas morio and Tenebrio molitor.</title>
        <authorList>
            <person name="Kaur S."/>
            <person name="Stinson S.A."/>
            <person name="diCenzo G.C."/>
        </authorList>
    </citation>
    <scope>NUCLEOTIDE SEQUENCE</scope>
    <source>
        <strain evidence="13">QUZm001</strain>
    </source>
</reference>
<evidence type="ECO:0000256" key="11">
    <source>
        <dbReference type="RuleBase" id="RU362091"/>
    </source>
</evidence>
<dbReference type="AlphaFoldDB" id="A0AA38M562"/>
<keyword evidence="14" id="KW-1185">Reference proteome</keyword>
<proteinExistence type="inferred from homology"/>
<evidence type="ECO:0000256" key="8">
    <source>
        <dbReference type="ARBA" id="ARBA00023065"/>
    </source>
</evidence>
<dbReference type="GO" id="GO:0006814">
    <property type="term" value="P:sodium ion transport"/>
    <property type="evidence" value="ECO:0007669"/>
    <property type="project" value="UniProtKB-KW"/>
</dbReference>
<evidence type="ECO:0000256" key="10">
    <source>
        <dbReference type="ARBA" id="ARBA00023201"/>
    </source>
</evidence>
<sequence>MLAFSTLIGIYFGCFGTKQSTIREYLMGGKNIKVVPIAGSVAVSHISGNLLAGSVADVYRYGASLWLFSVAYVIMDFLAVYVYLPVFFKMQVINIHEYLEKRFDKKTRMLAFVFYVFSKILVFLIHAYTPSWTFATATGINVNLIATVLCVVCVFYTSIGGLQTVVWTDFLQFGIIVACLLTVFGLDASGGIS</sequence>
<feature type="transmembrane region" description="Helical" evidence="12">
    <location>
        <begin position="166"/>
        <end position="186"/>
    </location>
</feature>
<evidence type="ECO:0008006" key="15">
    <source>
        <dbReference type="Google" id="ProtNLM"/>
    </source>
</evidence>
<keyword evidence="4" id="KW-1003">Cell membrane</keyword>
<dbReference type="Proteomes" id="UP001168821">
    <property type="component" value="Unassembled WGS sequence"/>
</dbReference>
<feature type="transmembrane region" description="Helical" evidence="12">
    <location>
        <begin position="109"/>
        <end position="128"/>
    </location>
</feature>
<dbReference type="PANTHER" id="PTHR42985">
    <property type="entry name" value="SODIUM-COUPLED MONOCARBOXYLATE TRANSPORTER"/>
    <property type="match status" value="1"/>
</dbReference>
<evidence type="ECO:0000313" key="14">
    <source>
        <dbReference type="Proteomes" id="UP001168821"/>
    </source>
</evidence>
<evidence type="ECO:0000256" key="5">
    <source>
        <dbReference type="ARBA" id="ARBA00022692"/>
    </source>
</evidence>
<evidence type="ECO:0000256" key="1">
    <source>
        <dbReference type="ARBA" id="ARBA00004651"/>
    </source>
</evidence>
<keyword evidence="9 12" id="KW-0472">Membrane</keyword>
<dbReference type="InterPro" id="IPR001734">
    <property type="entry name" value="Na/solute_symporter"/>
</dbReference>
<evidence type="ECO:0000256" key="6">
    <source>
        <dbReference type="ARBA" id="ARBA00022989"/>
    </source>
</evidence>
<comment type="similarity">
    <text evidence="2 11">Belongs to the sodium:solute symporter (SSF) (TC 2.A.21) family.</text>
</comment>
<dbReference type="EMBL" id="JALNTZ010000007">
    <property type="protein sequence ID" value="KAJ3644450.1"/>
    <property type="molecule type" value="Genomic_DNA"/>
</dbReference>
<protein>
    <recommendedName>
        <fullName evidence="15">Sodium-coupled monocarboxylate transporter 1</fullName>
    </recommendedName>
</protein>
<dbReference type="GO" id="GO:0015293">
    <property type="term" value="F:symporter activity"/>
    <property type="evidence" value="ECO:0007669"/>
    <property type="project" value="TreeGrafter"/>
</dbReference>
<dbReference type="PROSITE" id="PS50283">
    <property type="entry name" value="NA_SOLUT_SYMP_3"/>
    <property type="match status" value="1"/>
</dbReference>
<evidence type="ECO:0000256" key="9">
    <source>
        <dbReference type="ARBA" id="ARBA00023136"/>
    </source>
</evidence>
<comment type="caution">
    <text evidence="13">The sequence shown here is derived from an EMBL/GenBank/DDBJ whole genome shotgun (WGS) entry which is preliminary data.</text>
</comment>
<dbReference type="Gene3D" id="1.20.1730.10">
    <property type="entry name" value="Sodium/glucose cotransporter"/>
    <property type="match status" value="1"/>
</dbReference>
<dbReference type="PANTHER" id="PTHR42985:SF21">
    <property type="entry name" value="SODIUM-DEPENDENT MULTIVITAMIN TRANSPORTER-LIKE PROTEIN"/>
    <property type="match status" value="1"/>
</dbReference>